<dbReference type="Gene3D" id="2.30.30.40">
    <property type="entry name" value="SH3 Domains"/>
    <property type="match status" value="1"/>
</dbReference>
<dbReference type="Ensembl" id="ENSCMIT00000045295.1">
    <property type="protein sequence ID" value="ENSCMIP00000044656.1"/>
    <property type="gene ID" value="ENSCMIG00000018464.1"/>
</dbReference>
<sequence length="998" mass="109629">MIAYGWRNLARSELKRSRREITRRQQDFQPTLGQSKAVTAVLCVQHMREVAERRHQLEVEHEDAVTILKDKQEEVQRLQQAQFEAQKEHEGVVVLLENTLDSMQAKVLDLEEKCRSQSEQFCLLSRELERFRRQSGNIDVLTNSLVTSEPSVPVFSQTHHSETPVPMCSQTRQLEPAVPVFSQPIHSATPVQLGDQTHHLAPSVPICSQTIPSEPSVPVCSQTHYSEPSVPVCSQTHYSEPSVPVCSQTIPSETPVPLGDQTHQLKPSVPVGDETHQSETSDPVCTQTIHPETSIPLSSQTIHSEMSDLAGDQIHHSETSIPVLTQTHQLETSIPVCGQSQTCLLNGVDSPKDKEVVPQTFCLPKIPEEPTEEAADSELPTEAVSKSEPSEELPTDTGSVFSKGAPSTQSSNKGTSKTESLHSSPKSCPTPEVDTASEVEELDIDNLSSIPDADNRTTAKLQVFIARYSYNPFDGPNENPEAELPLTAGDYIYVYGDMDEDGFYEGELVDGRRGLVPSNFIERVSDENMLVLHPPEVSEPSQSSFQESSFHSGSERSLSLHRVSNAERQEEPALETNKDKPESLVSNGFDPDLEEVGEDVVPYPRKLNLIKQLAKSIVLSWEPPIVPAGWGTALSYNIHVDKELRLNIKFGSQTKAVIERLELNARAYRICIQIVTDKGSSDQLRSTMLVGKDVCVAPMQLKVQNITASSADISWLPSNSNYSHALFLNEAEYEVVKPGNYVYALINLRPNMKYKVKVEARPQQTPWQLPLDRRQLKSIYTQFSTLIAGPPDAPLDVQVEAGPDPGVLLISWLPVTIDAAGTSNGVRVMGYAVYTAGYKITEVASPTAGTVLLSPTQPQLQLLQTSATLTVRTLSTHGESVDSSPGIVPASLLAAESPTVPMYSTPRVWPHAQIATPSDQELPDPVLPDQAQAPCSASNVPSSESRIHHFALLPQTPVEGTPSADVCQEPVQRDGTESEEKLQVIAARRPHRTHLTEA</sequence>
<accession>A0A4W3K0A6</accession>
<dbReference type="Pfam" id="PF00041">
    <property type="entry name" value="fn3"/>
    <property type="match status" value="1"/>
</dbReference>
<dbReference type="AlphaFoldDB" id="A0A4W3K0A6"/>
<dbReference type="InterPro" id="IPR040325">
    <property type="entry name" value="RIMBP1/2/3"/>
</dbReference>
<feature type="region of interest" description="Disordered" evidence="6">
    <location>
        <begin position="917"/>
        <end position="941"/>
    </location>
</feature>
<evidence type="ECO:0000313" key="9">
    <source>
        <dbReference type="Proteomes" id="UP000314986"/>
    </source>
</evidence>
<evidence type="ECO:0000256" key="5">
    <source>
        <dbReference type="SAM" id="Coils"/>
    </source>
</evidence>
<evidence type="ECO:0000256" key="2">
    <source>
        <dbReference type="ARBA" id="ARBA00022443"/>
    </source>
</evidence>
<proteinExistence type="inferred from homology"/>
<dbReference type="Pfam" id="PF25523">
    <property type="entry name" value="Ig_RIMBP2"/>
    <property type="match status" value="1"/>
</dbReference>
<dbReference type="CDD" id="cd00063">
    <property type="entry name" value="FN3"/>
    <property type="match status" value="2"/>
</dbReference>
<feature type="region of interest" description="Disordered" evidence="6">
    <location>
        <begin position="534"/>
        <end position="591"/>
    </location>
</feature>
<dbReference type="InterPro" id="IPR036116">
    <property type="entry name" value="FN3_sf"/>
</dbReference>
<dbReference type="GeneTree" id="ENSGT00950000183203"/>
<keyword evidence="9" id="KW-1185">Reference proteome</keyword>
<dbReference type="SUPFAM" id="SSF49265">
    <property type="entry name" value="Fibronectin type III"/>
    <property type="match status" value="2"/>
</dbReference>
<feature type="region of interest" description="Disordered" evidence="6">
    <location>
        <begin position="363"/>
        <end position="435"/>
    </location>
</feature>
<keyword evidence="2 4" id="KW-0728">SH3 domain</keyword>
<reference evidence="9" key="1">
    <citation type="journal article" date="2006" name="Science">
        <title>Ancient noncoding elements conserved in the human genome.</title>
        <authorList>
            <person name="Venkatesh B."/>
            <person name="Kirkness E.F."/>
            <person name="Loh Y.H."/>
            <person name="Halpern A.L."/>
            <person name="Lee A.P."/>
            <person name="Johnson J."/>
            <person name="Dandona N."/>
            <person name="Viswanathan L.D."/>
            <person name="Tay A."/>
            <person name="Venter J.C."/>
            <person name="Strausberg R.L."/>
            <person name="Brenner S."/>
        </authorList>
    </citation>
    <scope>NUCLEOTIDE SEQUENCE [LARGE SCALE GENOMIC DNA]</scope>
</reference>
<dbReference type="SMART" id="SM00060">
    <property type="entry name" value="FN3"/>
    <property type="match status" value="3"/>
</dbReference>
<reference evidence="9" key="2">
    <citation type="journal article" date="2007" name="PLoS Biol.">
        <title>Survey sequencing and comparative analysis of the elephant shark (Callorhinchus milii) genome.</title>
        <authorList>
            <person name="Venkatesh B."/>
            <person name="Kirkness E.F."/>
            <person name="Loh Y.H."/>
            <person name="Halpern A.L."/>
            <person name="Lee A.P."/>
            <person name="Johnson J."/>
            <person name="Dandona N."/>
            <person name="Viswanathan L.D."/>
            <person name="Tay A."/>
            <person name="Venter J.C."/>
            <person name="Strausberg R.L."/>
            <person name="Brenner S."/>
        </authorList>
    </citation>
    <scope>NUCLEOTIDE SEQUENCE [LARGE SCALE GENOMIC DNA]</scope>
</reference>
<dbReference type="InterPro" id="IPR001452">
    <property type="entry name" value="SH3_domain"/>
</dbReference>
<dbReference type="STRING" id="7868.ENSCMIP00000044656"/>
<evidence type="ECO:0000256" key="1">
    <source>
        <dbReference type="ARBA" id="ARBA00010749"/>
    </source>
</evidence>
<dbReference type="SMART" id="SM00326">
    <property type="entry name" value="SH3"/>
    <property type="match status" value="1"/>
</dbReference>
<dbReference type="InterPro" id="IPR013783">
    <property type="entry name" value="Ig-like_fold"/>
</dbReference>
<dbReference type="SUPFAM" id="SSF50044">
    <property type="entry name" value="SH3-domain"/>
    <property type="match status" value="1"/>
</dbReference>
<reference evidence="8" key="4">
    <citation type="submission" date="2025-08" db="UniProtKB">
        <authorList>
            <consortium name="Ensembl"/>
        </authorList>
    </citation>
    <scope>IDENTIFICATION</scope>
</reference>
<dbReference type="InterPro" id="IPR003961">
    <property type="entry name" value="FN3_dom"/>
</dbReference>
<dbReference type="FunFam" id="2.60.40.10:FF:000072">
    <property type="entry name" value="RIMS-binding protein 2 isoform X1"/>
    <property type="match status" value="1"/>
</dbReference>
<feature type="compositionally biased region" description="Polar residues" evidence="6">
    <location>
        <begin position="396"/>
        <end position="427"/>
    </location>
</feature>
<comment type="similarity">
    <text evidence="1">Belongs to the RIMBP family.</text>
</comment>
<dbReference type="Pfam" id="PF07653">
    <property type="entry name" value="SH3_2"/>
    <property type="match status" value="1"/>
</dbReference>
<dbReference type="InterPro" id="IPR057884">
    <property type="entry name" value="FN3_RIM-BP1/2/3"/>
</dbReference>
<dbReference type="CDD" id="cd12014">
    <property type="entry name" value="SH3_RIM-BP_1"/>
    <property type="match status" value="1"/>
</dbReference>
<protein>
    <recommendedName>
        <fullName evidence="7">SH3 domain-containing protein</fullName>
    </recommendedName>
</protein>
<dbReference type="InterPro" id="IPR036028">
    <property type="entry name" value="SH3-like_dom_sf"/>
</dbReference>
<dbReference type="PROSITE" id="PS50002">
    <property type="entry name" value="SH3"/>
    <property type="match status" value="1"/>
</dbReference>
<evidence type="ECO:0000256" key="4">
    <source>
        <dbReference type="PROSITE-ProRule" id="PRU00192"/>
    </source>
</evidence>
<reference evidence="9" key="3">
    <citation type="journal article" date="2014" name="Nature">
        <title>Elephant shark genome provides unique insights into gnathostome evolution.</title>
        <authorList>
            <consortium name="International Elephant Shark Genome Sequencing Consortium"/>
            <person name="Venkatesh B."/>
            <person name="Lee A.P."/>
            <person name="Ravi V."/>
            <person name="Maurya A.K."/>
            <person name="Lian M.M."/>
            <person name="Swann J.B."/>
            <person name="Ohta Y."/>
            <person name="Flajnik M.F."/>
            <person name="Sutoh Y."/>
            <person name="Kasahara M."/>
            <person name="Hoon S."/>
            <person name="Gangu V."/>
            <person name="Roy S.W."/>
            <person name="Irimia M."/>
            <person name="Korzh V."/>
            <person name="Kondrychyn I."/>
            <person name="Lim Z.W."/>
            <person name="Tay B.H."/>
            <person name="Tohari S."/>
            <person name="Kong K.W."/>
            <person name="Ho S."/>
            <person name="Lorente-Galdos B."/>
            <person name="Quilez J."/>
            <person name="Marques-Bonet T."/>
            <person name="Raney B.J."/>
            <person name="Ingham P.W."/>
            <person name="Tay A."/>
            <person name="Hillier L.W."/>
            <person name="Minx P."/>
            <person name="Boehm T."/>
            <person name="Wilson R.K."/>
            <person name="Brenner S."/>
            <person name="Warren W.C."/>
        </authorList>
    </citation>
    <scope>NUCLEOTIDE SEQUENCE [LARGE SCALE GENOMIC DNA]</scope>
</reference>
<dbReference type="PANTHER" id="PTHR14234">
    <property type="entry name" value="RIM BINDING PROTEIN-RELATED"/>
    <property type="match status" value="1"/>
</dbReference>
<reference evidence="8" key="5">
    <citation type="submission" date="2025-09" db="UniProtKB">
        <authorList>
            <consortium name="Ensembl"/>
        </authorList>
    </citation>
    <scope>IDENTIFICATION</scope>
</reference>
<dbReference type="PANTHER" id="PTHR14234:SF20">
    <property type="entry name" value="PERIPHERAL-TYPE BENZODIAZEPINE RECEPTOR-ASSOCIATED PROTEIN 1"/>
    <property type="match status" value="1"/>
</dbReference>
<feature type="compositionally biased region" description="Basic and acidic residues" evidence="6">
    <location>
        <begin position="564"/>
        <end position="582"/>
    </location>
</feature>
<keyword evidence="3" id="KW-0677">Repeat</keyword>
<keyword evidence="5" id="KW-0175">Coiled coil</keyword>
<feature type="region of interest" description="Disordered" evidence="6">
    <location>
        <begin position="957"/>
        <end position="979"/>
    </location>
</feature>
<feature type="domain" description="SH3" evidence="7">
    <location>
        <begin position="459"/>
        <end position="526"/>
    </location>
</feature>
<feature type="compositionally biased region" description="Low complexity" evidence="6">
    <location>
        <begin position="534"/>
        <end position="552"/>
    </location>
</feature>
<evidence type="ECO:0000256" key="3">
    <source>
        <dbReference type="ARBA" id="ARBA00022737"/>
    </source>
</evidence>
<dbReference type="Proteomes" id="UP000314986">
    <property type="component" value="Unassembled WGS sequence"/>
</dbReference>
<feature type="coiled-coil region" evidence="5">
    <location>
        <begin position="61"/>
        <end position="120"/>
    </location>
</feature>
<feature type="region of interest" description="Disordered" evidence="6">
    <location>
        <begin position="269"/>
        <end position="288"/>
    </location>
</feature>
<evidence type="ECO:0000313" key="8">
    <source>
        <dbReference type="Ensembl" id="ENSCMIP00000044656.1"/>
    </source>
</evidence>
<dbReference type="Gene3D" id="2.60.40.10">
    <property type="entry name" value="Immunoglobulins"/>
    <property type="match status" value="2"/>
</dbReference>
<dbReference type="InParanoid" id="A0A4W3K0A6"/>
<name>A0A4W3K0A6_CALMI</name>
<dbReference type="FunFam" id="2.60.40.10:FF:000643">
    <property type="entry name" value="RIMS-binding protein 2 isoform X1"/>
    <property type="match status" value="1"/>
</dbReference>
<dbReference type="FunFam" id="2.30.30.40:FF:000006">
    <property type="entry name" value="RIMS-binding protein 2 isoform X1"/>
    <property type="match status" value="1"/>
</dbReference>
<evidence type="ECO:0000259" key="7">
    <source>
        <dbReference type="PROSITE" id="PS50002"/>
    </source>
</evidence>
<organism evidence="8 9">
    <name type="scientific">Callorhinchus milii</name>
    <name type="common">Ghost shark</name>
    <dbReference type="NCBI Taxonomy" id="7868"/>
    <lineage>
        <taxon>Eukaryota</taxon>
        <taxon>Metazoa</taxon>
        <taxon>Chordata</taxon>
        <taxon>Craniata</taxon>
        <taxon>Vertebrata</taxon>
        <taxon>Chondrichthyes</taxon>
        <taxon>Holocephali</taxon>
        <taxon>Chimaeriformes</taxon>
        <taxon>Callorhinchidae</taxon>
        <taxon>Callorhinchus</taxon>
    </lineage>
</organism>
<evidence type="ECO:0000256" key="6">
    <source>
        <dbReference type="SAM" id="MobiDB-lite"/>
    </source>
</evidence>